<protein>
    <submittedName>
        <fullName evidence="2">Uncharacterized protein</fullName>
    </submittedName>
</protein>
<gene>
    <name evidence="2" type="primary">Nfu_g_1_009871</name>
</gene>
<reference evidence="2" key="2">
    <citation type="submission" date="2016-06" db="EMBL/GenBank/DDBJ databases">
        <title>The genome of a short-lived fish provides insights into sex chromosome evolution and the genetic control of aging.</title>
        <authorList>
            <person name="Reichwald K."/>
            <person name="Felder M."/>
            <person name="Petzold A."/>
            <person name="Koch P."/>
            <person name="Groth M."/>
            <person name="Platzer M."/>
        </authorList>
    </citation>
    <scope>NUCLEOTIDE SEQUENCE</scope>
    <source>
        <tissue evidence="2">Brain</tissue>
    </source>
</reference>
<feature type="compositionally biased region" description="Basic and acidic residues" evidence="1">
    <location>
        <begin position="28"/>
        <end position="39"/>
    </location>
</feature>
<evidence type="ECO:0000256" key="1">
    <source>
        <dbReference type="SAM" id="MobiDB-lite"/>
    </source>
</evidence>
<accession>A0A1A7ZAC9</accession>
<sequence length="124" mass="13804">PNMNTEEPQVVSPAGTGLNKQTGPNYTTEKDPRSRREPVHCPCPSHQDVPLPIPPDLLHDPLPFLQRPGLLRLLRVPVGAPASSETLPLLGRWWSEEATADAMVKDRARLRVSWNKPHPQQSTL</sequence>
<organism evidence="2">
    <name type="scientific">Nothobranchius furzeri</name>
    <name type="common">Turquoise killifish</name>
    <dbReference type="NCBI Taxonomy" id="105023"/>
    <lineage>
        <taxon>Eukaryota</taxon>
        <taxon>Metazoa</taxon>
        <taxon>Chordata</taxon>
        <taxon>Craniata</taxon>
        <taxon>Vertebrata</taxon>
        <taxon>Euteleostomi</taxon>
        <taxon>Actinopterygii</taxon>
        <taxon>Neopterygii</taxon>
        <taxon>Teleostei</taxon>
        <taxon>Neoteleostei</taxon>
        <taxon>Acanthomorphata</taxon>
        <taxon>Ovalentaria</taxon>
        <taxon>Atherinomorphae</taxon>
        <taxon>Cyprinodontiformes</taxon>
        <taxon>Nothobranchiidae</taxon>
        <taxon>Nothobranchius</taxon>
    </lineage>
</organism>
<dbReference type="EMBL" id="HADY01000580">
    <property type="protein sequence ID" value="SBP39065.1"/>
    <property type="molecule type" value="Transcribed_RNA"/>
</dbReference>
<feature type="non-terminal residue" evidence="2">
    <location>
        <position position="1"/>
    </location>
</feature>
<reference evidence="2" key="1">
    <citation type="submission" date="2016-05" db="EMBL/GenBank/DDBJ databases">
        <authorList>
            <person name="Lavstsen T."/>
            <person name="Jespersen J.S."/>
        </authorList>
    </citation>
    <scope>NUCLEOTIDE SEQUENCE</scope>
    <source>
        <tissue evidence="2">Brain</tissue>
    </source>
</reference>
<dbReference type="EMBL" id="HAEJ01019445">
    <property type="protein sequence ID" value="SBS59902.1"/>
    <property type="molecule type" value="Transcribed_RNA"/>
</dbReference>
<name>A0A1A7ZAC9_NOTFU</name>
<dbReference type="AlphaFoldDB" id="A0A1A7ZAC9"/>
<proteinExistence type="predicted"/>
<feature type="non-terminal residue" evidence="2">
    <location>
        <position position="124"/>
    </location>
</feature>
<evidence type="ECO:0000313" key="2">
    <source>
        <dbReference type="EMBL" id="SBP39065.1"/>
    </source>
</evidence>
<feature type="region of interest" description="Disordered" evidence="1">
    <location>
        <begin position="1"/>
        <end position="47"/>
    </location>
</feature>
<feature type="compositionally biased region" description="Polar residues" evidence="1">
    <location>
        <begin position="18"/>
        <end position="27"/>
    </location>
</feature>